<sequence length="455" mass="51127">MEPPQKPTTKSTRKHQCNSNQTAGNSSLGGIPENQNPRKQRREASRDLSALWESTTQRLRVTTPIIVGNSILHNGHLPNWAGLILDKPLRLNWSRSRMAMSLRYPSYSQHHLINNPDEFQPMAESRIKISTGGHSNFLNATSTGSAVLVNHLGDQLVLENTLLVPTLTRSLISIPRLFKNEMVITKTADKGASIVIDKKFKLLGSLKNYLLEFHSSQFEVINCCQSRPDNPNWRAGLGHPNHQYQVLMSANCQNYDIPVRSHVVLTFLFLSCLLSCPVPVPCSCSLFLFLVPVPVPVPVPHPVPVSVTAEWPLFLFLSDQVVFLSCSCSSSSTCFSVVPSRKPVPPAPLSLPTEILTQTEDSLIFWQVQNLKVDILRTFGCLMYLLVPKEQHNFKLYPTAEKCIMLGYENDFPPYRIFKLESRKIVPIRNVKFDEYIFPGATQRPKGGISRLGFL</sequence>
<reference evidence="3 4" key="1">
    <citation type="submission" date="2015-08" db="EMBL/GenBank/DDBJ databases">
        <title>Next Generation Sequencing and Analysis of the Genome of Puccinia sorghi L Schw, the Causal Agent of Maize Common Rust.</title>
        <authorList>
            <person name="Rochi L."/>
            <person name="Burguener G."/>
            <person name="Darino M."/>
            <person name="Turjanski A."/>
            <person name="Kreff E."/>
            <person name="Dieguez M.J."/>
            <person name="Sacco F."/>
        </authorList>
    </citation>
    <scope>NUCLEOTIDE SEQUENCE [LARGE SCALE GENOMIC DNA]</scope>
    <source>
        <strain evidence="3 4">RO10H11247</strain>
    </source>
</reference>
<organism evidence="3 4">
    <name type="scientific">Puccinia sorghi</name>
    <dbReference type="NCBI Taxonomy" id="27349"/>
    <lineage>
        <taxon>Eukaryota</taxon>
        <taxon>Fungi</taxon>
        <taxon>Dikarya</taxon>
        <taxon>Basidiomycota</taxon>
        <taxon>Pucciniomycotina</taxon>
        <taxon>Pucciniomycetes</taxon>
        <taxon>Pucciniales</taxon>
        <taxon>Pucciniaceae</taxon>
        <taxon>Puccinia</taxon>
    </lineage>
</organism>
<dbReference type="EMBL" id="LAVV01006415">
    <property type="protein sequence ID" value="KNZ60060.1"/>
    <property type="molecule type" value="Genomic_DNA"/>
</dbReference>
<protein>
    <recommendedName>
        <fullName evidence="2">Retroviral polymerase SH3-like domain-containing protein</fullName>
    </recommendedName>
</protein>
<name>A0A0L6VIW4_9BASI</name>
<dbReference type="OrthoDB" id="4368647at2759"/>
<evidence type="ECO:0000256" key="1">
    <source>
        <dbReference type="SAM" id="MobiDB-lite"/>
    </source>
</evidence>
<proteinExistence type="predicted"/>
<evidence type="ECO:0000313" key="4">
    <source>
        <dbReference type="Proteomes" id="UP000037035"/>
    </source>
</evidence>
<comment type="caution">
    <text evidence="3">The sequence shown here is derived from an EMBL/GenBank/DDBJ whole genome shotgun (WGS) entry which is preliminary data.</text>
</comment>
<dbReference type="AlphaFoldDB" id="A0A0L6VIW4"/>
<dbReference type="VEuPathDB" id="FungiDB:VP01_161g8"/>
<feature type="region of interest" description="Disordered" evidence="1">
    <location>
        <begin position="1"/>
        <end position="47"/>
    </location>
</feature>
<feature type="domain" description="Retroviral polymerase SH3-like" evidence="2">
    <location>
        <begin position="381"/>
        <end position="443"/>
    </location>
</feature>
<evidence type="ECO:0000313" key="3">
    <source>
        <dbReference type="EMBL" id="KNZ60060.1"/>
    </source>
</evidence>
<keyword evidence="4" id="KW-1185">Reference proteome</keyword>
<accession>A0A0L6VIW4</accession>
<evidence type="ECO:0000259" key="2">
    <source>
        <dbReference type="Pfam" id="PF25597"/>
    </source>
</evidence>
<dbReference type="InterPro" id="IPR057670">
    <property type="entry name" value="SH3_retrovirus"/>
</dbReference>
<dbReference type="Proteomes" id="UP000037035">
    <property type="component" value="Unassembled WGS sequence"/>
</dbReference>
<feature type="compositionally biased region" description="Polar residues" evidence="1">
    <location>
        <begin position="17"/>
        <end position="37"/>
    </location>
</feature>
<gene>
    <name evidence="3" type="ORF">VP01_161g8</name>
</gene>
<dbReference type="Pfam" id="PF25597">
    <property type="entry name" value="SH3_retrovirus"/>
    <property type="match status" value="1"/>
</dbReference>